<evidence type="ECO:0000256" key="1">
    <source>
        <dbReference type="SAM" id="MobiDB-lite"/>
    </source>
</evidence>
<protein>
    <recommendedName>
        <fullName evidence="3">Excalibur calcium-binding domain-containing protein</fullName>
    </recommendedName>
</protein>
<dbReference type="EMBL" id="JADBEM010000001">
    <property type="protein sequence ID" value="MBE1611100.1"/>
    <property type="molecule type" value="Genomic_DNA"/>
</dbReference>
<evidence type="ECO:0000259" key="3">
    <source>
        <dbReference type="SMART" id="SM00894"/>
    </source>
</evidence>
<comment type="caution">
    <text evidence="4">The sequence shown here is derived from an EMBL/GenBank/DDBJ whole genome shotgun (WGS) entry which is preliminary data.</text>
</comment>
<dbReference type="Pfam" id="PF05901">
    <property type="entry name" value="Excalibur"/>
    <property type="match status" value="1"/>
</dbReference>
<feature type="compositionally biased region" description="Basic and acidic residues" evidence="1">
    <location>
        <begin position="171"/>
        <end position="196"/>
    </location>
</feature>
<evidence type="ECO:0000256" key="2">
    <source>
        <dbReference type="SAM" id="Phobius"/>
    </source>
</evidence>
<proteinExistence type="predicted"/>
<keyword evidence="5" id="KW-1185">Reference proteome</keyword>
<dbReference type="Proteomes" id="UP000638648">
    <property type="component" value="Unassembled WGS sequence"/>
</dbReference>
<dbReference type="InterPro" id="IPR008613">
    <property type="entry name" value="Excalibur_Ca-bd_domain"/>
</dbReference>
<feature type="domain" description="Excalibur calcium-binding" evidence="3">
    <location>
        <begin position="199"/>
        <end position="236"/>
    </location>
</feature>
<feature type="transmembrane region" description="Helical" evidence="2">
    <location>
        <begin position="54"/>
        <end position="74"/>
    </location>
</feature>
<name>A0A927RGE3_9ACTN</name>
<reference evidence="4" key="1">
    <citation type="submission" date="2020-10" db="EMBL/GenBank/DDBJ databases">
        <title>Sequencing the genomes of 1000 actinobacteria strains.</title>
        <authorList>
            <person name="Klenk H.-P."/>
        </authorList>
    </citation>
    <scope>NUCLEOTIDE SEQUENCE</scope>
    <source>
        <strain evidence="4">DSM 45354</strain>
    </source>
</reference>
<accession>A0A927RGE3</accession>
<feature type="region of interest" description="Disordered" evidence="1">
    <location>
        <begin position="83"/>
        <end position="196"/>
    </location>
</feature>
<evidence type="ECO:0000313" key="5">
    <source>
        <dbReference type="Proteomes" id="UP000638648"/>
    </source>
</evidence>
<dbReference type="SMART" id="SM00894">
    <property type="entry name" value="Excalibur"/>
    <property type="match status" value="1"/>
</dbReference>
<evidence type="ECO:0000313" key="4">
    <source>
        <dbReference type="EMBL" id="MBE1611100.1"/>
    </source>
</evidence>
<sequence length="241" mass="26753">MPARFNAPPNWPVPAGWTPPAQWKPDPTWGPPPYGWKVWLEEPQRRSLNRRRHLLVGLGVVAGLGTLIGYVHAFSATPEDQFVRTNSNDPAPNGYAPLLVGPVDGVDMSRQDPAPYTAVPPNTPTPRATSGGRADVRATTPGSPSGSTSARPRHRETTTPTPPAPTTTPTPRDRDHDHHPRRDRDHDPRDWPRTELDPRFSTCQVAREHGYGPYVAGRDIEYFWYADTDRDGIACESVSHR</sequence>
<keyword evidence="2" id="KW-0472">Membrane</keyword>
<dbReference type="RefSeq" id="WP_192754363.1">
    <property type="nucleotide sequence ID" value="NZ_BAABJL010000042.1"/>
</dbReference>
<gene>
    <name evidence="4" type="ORF">HEB94_007948</name>
</gene>
<dbReference type="AlphaFoldDB" id="A0A927RGE3"/>
<organism evidence="4 5">
    <name type="scientific">Actinopolymorpha pittospori</name>
    <dbReference type="NCBI Taxonomy" id="648752"/>
    <lineage>
        <taxon>Bacteria</taxon>
        <taxon>Bacillati</taxon>
        <taxon>Actinomycetota</taxon>
        <taxon>Actinomycetes</taxon>
        <taxon>Propionibacteriales</taxon>
        <taxon>Actinopolymorphaceae</taxon>
        <taxon>Actinopolymorpha</taxon>
    </lineage>
</organism>
<keyword evidence="2" id="KW-0812">Transmembrane</keyword>
<keyword evidence="2" id="KW-1133">Transmembrane helix</keyword>
<feature type="compositionally biased region" description="Low complexity" evidence="1">
    <location>
        <begin position="137"/>
        <end position="150"/>
    </location>
</feature>